<evidence type="ECO:0000313" key="1">
    <source>
        <dbReference type="EMBL" id="TAX80413.1"/>
    </source>
</evidence>
<dbReference type="Proteomes" id="UP000291659">
    <property type="component" value="Unassembled WGS sequence"/>
</dbReference>
<sequence length="81" mass="9187">MATTDWPKEPLTTEAIEILDRILKNWCAEYGCETGSLRAQMTARILIDWFEFGVRDEGELAGLVRDQLVFDTSLSEPPLGR</sequence>
<keyword evidence="2" id="KW-1185">Reference proteome</keyword>
<name>A0ABY1X5B7_9HYPH</name>
<accession>A0ABY1X5B7</accession>
<organism evidence="1 2">
    <name type="scientific">Rhizobium ruizarguesonis</name>
    <dbReference type="NCBI Taxonomy" id="2081791"/>
    <lineage>
        <taxon>Bacteria</taxon>
        <taxon>Pseudomonadati</taxon>
        <taxon>Pseudomonadota</taxon>
        <taxon>Alphaproteobacteria</taxon>
        <taxon>Hyphomicrobiales</taxon>
        <taxon>Rhizobiaceae</taxon>
        <taxon>Rhizobium/Agrobacterium group</taxon>
        <taxon>Rhizobium</taxon>
    </lineage>
</organism>
<dbReference type="EMBL" id="SIOX01000001">
    <property type="protein sequence ID" value="TAX80413.1"/>
    <property type="molecule type" value="Genomic_DNA"/>
</dbReference>
<protein>
    <submittedName>
        <fullName evidence="1">Uncharacterized protein</fullName>
    </submittedName>
</protein>
<proteinExistence type="predicted"/>
<evidence type="ECO:0000313" key="2">
    <source>
        <dbReference type="Proteomes" id="UP000291659"/>
    </source>
</evidence>
<gene>
    <name evidence="1" type="ORF">ELH98_04670</name>
</gene>
<comment type="caution">
    <text evidence="1">The sequence shown here is derived from an EMBL/GenBank/DDBJ whole genome shotgun (WGS) entry which is preliminary data.</text>
</comment>
<reference evidence="1 2" key="1">
    <citation type="submission" date="2019-02" db="EMBL/GenBank/DDBJ databases">
        <title>The genomic architecture of introgression among sibling species of bacteria.</title>
        <authorList>
            <person name="Cavassim M.I.A."/>
            <person name="Moeskjaer S."/>
            <person name="Moslemi C."/>
            <person name="Fields B."/>
            <person name="Bachmann A."/>
            <person name="Vilhjalmsson B."/>
            <person name="Schierup M.H."/>
            <person name="Young J.P.W."/>
            <person name="Andersen S.U."/>
        </authorList>
    </citation>
    <scope>NUCLEOTIDE SEQUENCE [LARGE SCALE GENOMIC DNA]</scope>
    <source>
        <strain evidence="1 2">SM141A</strain>
    </source>
</reference>
<dbReference type="RefSeq" id="WP_018068215.1">
    <property type="nucleotide sequence ID" value="NZ_CP084700.1"/>
</dbReference>